<dbReference type="OrthoDB" id="7840273at2"/>
<proteinExistence type="predicted"/>
<protein>
    <recommendedName>
        <fullName evidence="3">Phosphoadenosine phosphosulfate reductase</fullName>
    </recommendedName>
</protein>
<reference evidence="1 2" key="1">
    <citation type="submission" date="2020-08" db="EMBL/GenBank/DDBJ databases">
        <title>Genome sequence of Rhodobacteraceae bacterium Lw-13e.</title>
        <authorList>
            <person name="Poehlein A."/>
            <person name="Wolter L."/>
            <person name="Daniel R."/>
            <person name="Brinkhoff T."/>
        </authorList>
    </citation>
    <scope>NUCLEOTIDE SEQUENCE [LARGE SCALE GENOMIC DNA]</scope>
    <source>
        <strain evidence="1 2">Lw-13e</strain>
    </source>
</reference>
<gene>
    <name evidence="1" type="ORF">PSAL_005380</name>
</gene>
<evidence type="ECO:0008006" key="3">
    <source>
        <dbReference type="Google" id="ProtNLM"/>
    </source>
</evidence>
<dbReference type="Proteomes" id="UP000283786">
    <property type="component" value="Chromosome"/>
</dbReference>
<evidence type="ECO:0000313" key="1">
    <source>
        <dbReference type="EMBL" id="QPM89323.1"/>
    </source>
</evidence>
<name>A0A418SF14_9RHOB</name>
<keyword evidence="2" id="KW-1185">Reference proteome</keyword>
<organism evidence="1 2">
    <name type="scientific">Pseudooceanicola algae</name>
    <dbReference type="NCBI Taxonomy" id="1537215"/>
    <lineage>
        <taxon>Bacteria</taxon>
        <taxon>Pseudomonadati</taxon>
        <taxon>Pseudomonadota</taxon>
        <taxon>Alphaproteobacteria</taxon>
        <taxon>Rhodobacterales</taxon>
        <taxon>Paracoccaceae</taxon>
        <taxon>Pseudooceanicola</taxon>
    </lineage>
</organism>
<dbReference type="KEGG" id="palw:PSAL_005380"/>
<dbReference type="AlphaFoldDB" id="A0A418SF14"/>
<accession>A0A418SF14</accession>
<dbReference type="EMBL" id="CP060436">
    <property type="protein sequence ID" value="QPM89323.1"/>
    <property type="molecule type" value="Genomic_DNA"/>
</dbReference>
<dbReference type="RefSeq" id="WP_119839618.1">
    <property type="nucleotide sequence ID" value="NZ_CP060436.1"/>
</dbReference>
<sequence>MTEGSATGTETEALDGMDALPDLRGLSLVDWRAALAGTAEAAGDFQPLGVNHAAALIETGRILLVTFEDEATIRARPGARPLGWAMVERSRWSHLALISHGQSWFRDPAIHAYFDRLGDDGFFEDFTQVIFYGAGPAGYAACACSLAAPGARVLAIAPQATLDPARAGWDHRYRVARRLSFSGRYGYGPDMLDAADRALLLFDPHVCLDAAHAALYHAPHVHPLRLPCFGTVESIENALLDLGLWQGLLHHLAQPIPKPRDLAGMLRARRTYPPYLLALLRGLDHHRHPRLNMLLFRHIARLADTLA</sequence>
<evidence type="ECO:0000313" key="2">
    <source>
        <dbReference type="Proteomes" id="UP000283786"/>
    </source>
</evidence>